<organism evidence="2 3">
    <name type="scientific">Streptomyces violaceusniger</name>
    <dbReference type="NCBI Taxonomy" id="68280"/>
    <lineage>
        <taxon>Bacteria</taxon>
        <taxon>Bacillati</taxon>
        <taxon>Actinomycetota</taxon>
        <taxon>Actinomycetes</taxon>
        <taxon>Kitasatosporales</taxon>
        <taxon>Streptomycetaceae</taxon>
        <taxon>Streptomyces</taxon>
        <taxon>Streptomyces violaceusniger group</taxon>
    </lineage>
</organism>
<proteinExistence type="predicted"/>
<dbReference type="OrthoDB" id="4301539at2"/>
<reference evidence="3" key="1">
    <citation type="submission" date="2015-10" db="EMBL/GenBank/DDBJ databases">
        <authorList>
            <person name="Ju K.-S."/>
            <person name="Doroghazi J.R."/>
            <person name="Metcalf W.W."/>
        </authorList>
    </citation>
    <scope>NUCLEOTIDE SEQUENCE [LARGE SCALE GENOMIC DNA]</scope>
    <source>
        <strain evidence="3">NRRL F-8817</strain>
    </source>
</reference>
<evidence type="ECO:0000313" key="3">
    <source>
        <dbReference type="Proteomes" id="UP000053413"/>
    </source>
</evidence>
<name>A0A0X3X5N2_STRVO</name>
<gene>
    <name evidence="2" type="ORF">ADL28_09740</name>
</gene>
<feature type="region of interest" description="Disordered" evidence="1">
    <location>
        <begin position="44"/>
        <end position="72"/>
    </location>
</feature>
<dbReference type="RefSeq" id="WP_059143329.1">
    <property type="nucleotide sequence ID" value="NZ_LLZJ01000095.1"/>
</dbReference>
<dbReference type="GeneID" id="97435561"/>
<comment type="caution">
    <text evidence="2">The sequence shown here is derived from an EMBL/GenBank/DDBJ whole genome shotgun (WGS) entry which is preliminary data.</text>
</comment>
<protein>
    <submittedName>
        <fullName evidence="2">Uncharacterized protein</fullName>
    </submittedName>
</protein>
<evidence type="ECO:0000313" key="2">
    <source>
        <dbReference type="EMBL" id="KUL64421.1"/>
    </source>
</evidence>
<evidence type="ECO:0000256" key="1">
    <source>
        <dbReference type="SAM" id="MobiDB-lite"/>
    </source>
</evidence>
<dbReference type="Proteomes" id="UP000053413">
    <property type="component" value="Unassembled WGS sequence"/>
</dbReference>
<feature type="compositionally biased region" description="Basic and acidic residues" evidence="1">
    <location>
        <begin position="62"/>
        <end position="72"/>
    </location>
</feature>
<accession>A0A0X3X5N2</accession>
<dbReference type="AlphaFoldDB" id="A0A0X3X5N2"/>
<dbReference type="EMBL" id="LLZJ01000095">
    <property type="protein sequence ID" value="KUL64421.1"/>
    <property type="molecule type" value="Genomic_DNA"/>
</dbReference>
<sequence>MAGNRRPDRDKRPKMTMRVYTMAHNGIVTTRRASVSVLAKEKGDPYSLGQAWPPCQCPRHRDHNDPTRLKRS</sequence>